<evidence type="ECO:0000313" key="3">
    <source>
        <dbReference type="Proteomes" id="UP000688947"/>
    </source>
</evidence>
<dbReference type="AlphaFoldDB" id="A0A8T1TQL8"/>
<name>A0A8T1TQL8_9STRA</name>
<feature type="region of interest" description="Disordered" evidence="1">
    <location>
        <begin position="83"/>
        <end position="115"/>
    </location>
</feature>
<protein>
    <submittedName>
        <fullName evidence="2">Uncharacterized protein</fullName>
    </submittedName>
</protein>
<comment type="caution">
    <text evidence="2">The sequence shown here is derived from an EMBL/GenBank/DDBJ whole genome shotgun (WGS) entry which is preliminary data.</text>
</comment>
<dbReference type="EMBL" id="JAENGZ010002163">
    <property type="protein sequence ID" value="KAG6944647.1"/>
    <property type="molecule type" value="Genomic_DNA"/>
</dbReference>
<organism evidence="2 3">
    <name type="scientific">Phytophthora cactorum</name>
    <dbReference type="NCBI Taxonomy" id="29920"/>
    <lineage>
        <taxon>Eukaryota</taxon>
        <taxon>Sar</taxon>
        <taxon>Stramenopiles</taxon>
        <taxon>Oomycota</taxon>
        <taxon>Peronosporomycetes</taxon>
        <taxon>Peronosporales</taxon>
        <taxon>Peronosporaceae</taxon>
        <taxon>Phytophthora</taxon>
    </lineage>
</organism>
<dbReference type="Proteomes" id="UP000688947">
    <property type="component" value="Unassembled WGS sequence"/>
</dbReference>
<accession>A0A8T1TQL8</accession>
<gene>
    <name evidence="2" type="ORF">JG687_00017749</name>
</gene>
<proteinExistence type="predicted"/>
<feature type="compositionally biased region" description="Polar residues" evidence="1">
    <location>
        <begin position="1"/>
        <end position="19"/>
    </location>
</feature>
<sequence length="132" mass="14475">MAASSKNCQSEAVSTNGSGQDALRRRRTGYPRLGGGVEEPWYACVGKDATPRGTGHCANVRRPPHSICYLPFLDSVVSCSPQSLHENQNAPRTGIPTRLHKSRAGVRCDGSSPRRRGRYHYSLQCRPNGRIL</sequence>
<evidence type="ECO:0000313" key="2">
    <source>
        <dbReference type="EMBL" id="KAG6944647.1"/>
    </source>
</evidence>
<evidence type="ECO:0000256" key="1">
    <source>
        <dbReference type="SAM" id="MobiDB-lite"/>
    </source>
</evidence>
<reference evidence="2" key="1">
    <citation type="submission" date="2021-01" db="EMBL/GenBank/DDBJ databases">
        <title>Phytophthora aleatoria, a newly-described species from Pinus radiata is distinct from Phytophthora cactorum isolates based on comparative genomics.</title>
        <authorList>
            <person name="Mcdougal R."/>
            <person name="Panda P."/>
            <person name="Williams N."/>
            <person name="Studholme D.J."/>
        </authorList>
    </citation>
    <scope>NUCLEOTIDE SEQUENCE</scope>
    <source>
        <strain evidence="2">NZFS 3830</strain>
    </source>
</reference>
<feature type="region of interest" description="Disordered" evidence="1">
    <location>
        <begin position="1"/>
        <end position="31"/>
    </location>
</feature>